<sequence>MANCTPEVNKADPSLFGFHPLDEKLMDLRSEAISEIVIVQPPEKEPGIHTYGFPKACTKMHEVLETQTSQIKLTNACIGRRVREPEAFRLLKGHDARITGDFIALAVLLSNSRANIRFRFDGMHSSYTKWQPEQALYFSGAALISEDRQINFCLAVYELELNRKL</sequence>
<keyword evidence="2" id="KW-1185">Reference proteome</keyword>
<comment type="caution">
    <text evidence="1">The sequence shown here is derived from an EMBL/GenBank/DDBJ whole genome shotgun (WGS) entry which is preliminary data.</text>
</comment>
<dbReference type="EMBL" id="JAGPYM010000010">
    <property type="protein sequence ID" value="KAH6889931.1"/>
    <property type="molecule type" value="Genomic_DNA"/>
</dbReference>
<dbReference type="AlphaFoldDB" id="A0A9P8W530"/>
<protein>
    <submittedName>
        <fullName evidence="1">Uncharacterized protein</fullName>
    </submittedName>
</protein>
<name>A0A9P8W530_9HYPO</name>
<evidence type="ECO:0000313" key="2">
    <source>
        <dbReference type="Proteomes" id="UP000777438"/>
    </source>
</evidence>
<proteinExistence type="predicted"/>
<accession>A0A9P8W530</accession>
<reference evidence="1 2" key="1">
    <citation type="journal article" date="2021" name="Nat. Commun.">
        <title>Genetic determinants of endophytism in the Arabidopsis root mycobiome.</title>
        <authorList>
            <person name="Mesny F."/>
            <person name="Miyauchi S."/>
            <person name="Thiergart T."/>
            <person name="Pickel B."/>
            <person name="Atanasova L."/>
            <person name="Karlsson M."/>
            <person name="Huettel B."/>
            <person name="Barry K.W."/>
            <person name="Haridas S."/>
            <person name="Chen C."/>
            <person name="Bauer D."/>
            <person name="Andreopoulos W."/>
            <person name="Pangilinan J."/>
            <person name="LaButti K."/>
            <person name="Riley R."/>
            <person name="Lipzen A."/>
            <person name="Clum A."/>
            <person name="Drula E."/>
            <person name="Henrissat B."/>
            <person name="Kohler A."/>
            <person name="Grigoriev I.V."/>
            <person name="Martin F.M."/>
            <person name="Hacquard S."/>
        </authorList>
    </citation>
    <scope>NUCLEOTIDE SEQUENCE [LARGE SCALE GENOMIC DNA]</scope>
    <source>
        <strain evidence="1 2">MPI-CAGE-CH-0241</strain>
    </source>
</reference>
<dbReference type="Proteomes" id="UP000777438">
    <property type="component" value="Unassembled WGS sequence"/>
</dbReference>
<evidence type="ECO:0000313" key="1">
    <source>
        <dbReference type="EMBL" id="KAH6889931.1"/>
    </source>
</evidence>
<gene>
    <name evidence="1" type="ORF">B0T10DRAFT_43675</name>
</gene>
<organism evidence="1 2">
    <name type="scientific">Thelonectria olida</name>
    <dbReference type="NCBI Taxonomy" id="1576542"/>
    <lineage>
        <taxon>Eukaryota</taxon>
        <taxon>Fungi</taxon>
        <taxon>Dikarya</taxon>
        <taxon>Ascomycota</taxon>
        <taxon>Pezizomycotina</taxon>
        <taxon>Sordariomycetes</taxon>
        <taxon>Hypocreomycetidae</taxon>
        <taxon>Hypocreales</taxon>
        <taxon>Nectriaceae</taxon>
        <taxon>Thelonectria</taxon>
    </lineage>
</organism>